<dbReference type="EMBL" id="JZCR01000015">
    <property type="protein sequence ID" value="KJW12777.1"/>
    <property type="molecule type" value="Genomic_DNA"/>
</dbReference>
<dbReference type="Proteomes" id="UP000033491">
    <property type="component" value="Unassembled WGS sequence"/>
</dbReference>
<reference evidence="2 3" key="1">
    <citation type="submission" date="2015-03" db="EMBL/GenBank/DDBJ databases">
        <authorList>
            <person name="Zheng J."/>
            <person name="Ganezle M."/>
        </authorList>
    </citation>
    <scope>NUCLEOTIDE SEQUENCE [LARGE SCALE GENOMIC DNA]</scope>
    <source>
        <strain evidence="2 3">LP38</strain>
    </source>
</reference>
<dbReference type="PROSITE" id="PS51257">
    <property type="entry name" value="PROKAR_LIPOPROTEIN"/>
    <property type="match status" value="1"/>
</dbReference>
<organism evidence="2 3">
    <name type="scientific">Levilactobacillus spicheri</name>
    <dbReference type="NCBI Taxonomy" id="216463"/>
    <lineage>
        <taxon>Bacteria</taxon>
        <taxon>Bacillati</taxon>
        <taxon>Bacillota</taxon>
        <taxon>Bacilli</taxon>
        <taxon>Lactobacillales</taxon>
        <taxon>Lactobacillaceae</taxon>
        <taxon>Levilactobacillus</taxon>
    </lineage>
</organism>
<comment type="caution">
    <text evidence="2">The sequence shown here is derived from an EMBL/GenBank/DDBJ whole genome shotgun (WGS) entry which is preliminary data.</text>
</comment>
<proteinExistence type="predicted"/>
<dbReference type="PATRIC" id="fig|216463.3.peg.452"/>
<gene>
    <name evidence="2" type="ORF">VC81_06750</name>
</gene>
<sequence length="179" mass="19290">MKKSRVLATVFSLIAVMAIGLAGCSNSSKSGSNQQASFKNQTTKKADVKSTLTGTKQLWYVAGNVNAKSNSGLEAYRFDGNQATVYNIDKLYKSYSAAKKADALHKAGTLKATFTTKGSQTIVHFKGKLSGIPMTQTFTVKKTLTGTNKSTKLKVAGYHINRDVDDDVTHAVLMKVTKN</sequence>
<dbReference type="RefSeq" id="WP_045807316.1">
    <property type="nucleotide sequence ID" value="NZ_JZCR01000015.1"/>
</dbReference>
<evidence type="ECO:0000313" key="3">
    <source>
        <dbReference type="Proteomes" id="UP000033491"/>
    </source>
</evidence>
<feature type="signal peptide" evidence="1">
    <location>
        <begin position="1"/>
        <end position="22"/>
    </location>
</feature>
<keyword evidence="1" id="KW-0732">Signal</keyword>
<name>A0A0F3RVJ6_9LACO</name>
<evidence type="ECO:0000313" key="2">
    <source>
        <dbReference type="EMBL" id="KJW12777.1"/>
    </source>
</evidence>
<accession>A0A0F3RVJ6</accession>
<feature type="chain" id="PRO_5038857584" description="Lipoprotein" evidence="1">
    <location>
        <begin position="23"/>
        <end position="179"/>
    </location>
</feature>
<dbReference type="OrthoDB" id="2293247at2"/>
<protein>
    <recommendedName>
        <fullName evidence="4">Lipoprotein</fullName>
    </recommendedName>
</protein>
<evidence type="ECO:0008006" key="4">
    <source>
        <dbReference type="Google" id="ProtNLM"/>
    </source>
</evidence>
<evidence type="ECO:0000256" key="1">
    <source>
        <dbReference type="SAM" id="SignalP"/>
    </source>
</evidence>
<dbReference type="AlphaFoldDB" id="A0A0F3RVJ6"/>